<keyword evidence="6" id="KW-1185">Reference proteome</keyword>
<evidence type="ECO:0000256" key="2">
    <source>
        <dbReference type="SAM" id="Phobius"/>
    </source>
</evidence>
<dbReference type="PANTHER" id="PTHR34964:SF1">
    <property type="entry name" value="MEMBRANE LIPOPROTEIN"/>
    <property type="match status" value="1"/>
</dbReference>
<gene>
    <name evidence="3" type="ORF">F8388_017514</name>
    <name evidence="4" type="ORF">G4B88_002526</name>
</gene>
<feature type="compositionally biased region" description="Basic and acidic residues" evidence="1">
    <location>
        <begin position="116"/>
        <end position="132"/>
    </location>
</feature>
<feature type="transmembrane region" description="Helical" evidence="2">
    <location>
        <begin position="12"/>
        <end position="36"/>
    </location>
</feature>
<feature type="transmembrane region" description="Helical" evidence="2">
    <location>
        <begin position="48"/>
        <end position="70"/>
    </location>
</feature>
<evidence type="ECO:0000313" key="4">
    <source>
        <dbReference type="EMBL" id="KAF4403673.1"/>
    </source>
</evidence>
<keyword evidence="2" id="KW-0472">Membrane</keyword>
<evidence type="ECO:0000256" key="1">
    <source>
        <dbReference type="SAM" id="MobiDB-lite"/>
    </source>
</evidence>
<feature type="compositionally biased region" description="Basic and acidic residues" evidence="1">
    <location>
        <begin position="146"/>
        <end position="157"/>
    </location>
</feature>
<sequence>MPVRDPRAGRAFICVISWFLFLTIAGGGGCLIMYMILPETNTTSWLPVVGITLVCLPWLFWLSTFMYRILSRIFGFRIGIGEDNDNHNNISNNDNNTNNVIPEEEEEAGVAAASSDHSEQKTEYSPAERRLQFEATLTVHDDDENENYKDDGDDHKQRSIKQAIVSKSSSSSSNSSVLSHESELPLASSRAP</sequence>
<dbReference type="PANTHER" id="PTHR34964">
    <property type="entry name" value="MEMBRANE LIPOPROTEIN-RELATED"/>
    <property type="match status" value="1"/>
</dbReference>
<feature type="compositionally biased region" description="Low complexity" evidence="1">
    <location>
        <begin position="166"/>
        <end position="179"/>
    </location>
</feature>
<keyword evidence="2" id="KW-0812">Transmembrane</keyword>
<feature type="region of interest" description="Disordered" evidence="1">
    <location>
        <begin position="105"/>
        <end position="192"/>
    </location>
</feature>
<comment type="caution">
    <text evidence="4">The sequence shown here is derived from an EMBL/GenBank/DDBJ whole genome shotgun (WGS) entry which is preliminary data.</text>
</comment>
<organism evidence="4 6">
    <name type="scientific">Cannabis sativa</name>
    <name type="common">Hemp</name>
    <name type="synonym">Marijuana</name>
    <dbReference type="NCBI Taxonomy" id="3483"/>
    <lineage>
        <taxon>Eukaryota</taxon>
        <taxon>Viridiplantae</taxon>
        <taxon>Streptophyta</taxon>
        <taxon>Embryophyta</taxon>
        <taxon>Tracheophyta</taxon>
        <taxon>Spermatophyta</taxon>
        <taxon>Magnoliopsida</taxon>
        <taxon>eudicotyledons</taxon>
        <taxon>Gunneridae</taxon>
        <taxon>Pentapetalae</taxon>
        <taxon>rosids</taxon>
        <taxon>fabids</taxon>
        <taxon>Rosales</taxon>
        <taxon>Cannabaceae</taxon>
        <taxon>Cannabis</taxon>
    </lineage>
</organism>
<evidence type="ECO:0000313" key="6">
    <source>
        <dbReference type="Proteomes" id="UP000583929"/>
    </source>
</evidence>
<keyword evidence="2" id="KW-1133">Transmembrane helix</keyword>
<dbReference type="AlphaFoldDB" id="A0A7J6I7Y9"/>
<dbReference type="EMBL" id="JAATIP010000082">
    <property type="protein sequence ID" value="KAF4377110.1"/>
    <property type="molecule type" value="Genomic_DNA"/>
</dbReference>
<dbReference type="PROSITE" id="PS51257">
    <property type="entry name" value="PROKAR_LIPOPROTEIN"/>
    <property type="match status" value="1"/>
</dbReference>
<protein>
    <submittedName>
        <fullName evidence="4">Uncharacterized protein</fullName>
    </submittedName>
</protein>
<name>A0A7J6I7Y9_CANSA</name>
<evidence type="ECO:0000313" key="3">
    <source>
        <dbReference type="EMBL" id="KAF4377110.1"/>
    </source>
</evidence>
<dbReference type="Proteomes" id="UP000583929">
    <property type="component" value="Unassembled WGS sequence"/>
</dbReference>
<reference evidence="5 6" key="1">
    <citation type="journal article" date="2020" name="bioRxiv">
        <title>Sequence and annotation of 42 cannabis genomes reveals extensive copy number variation in cannabinoid synthesis and pathogen resistance genes.</title>
        <authorList>
            <person name="Mckernan K.J."/>
            <person name="Helbert Y."/>
            <person name="Kane L.T."/>
            <person name="Ebling H."/>
            <person name="Zhang L."/>
            <person name="Liu B."/>
            <person name="Eaton Z."/>
            <person name="Mclaughlin S."/>
            <person name="Kingan S."/>
            <person name="Baybayan P."/>
            <person name="Concepcion G."/>
            <person name="Jordan M."/>
            <person name="Riva A."/>
            <person name="Barbazuk W."/>
            <person name="Harkins T."/>
        </authorList>
    </citation>
    <scope>NUCLEOTIDE SEQUENCE [LARGE SCALE GENOMIC DNA]</scope>
    <source>
        <strain evidence="5 6">cv. Jamaican Lion 4</strain>
        <strain evidence="4">Father</strain>
        <strain evidence="3">Mother</strain>
        <tissue evidence="4">Leaf</tissue>
    </source>
</reference>
<accession>A0A7J6I7Y9</accession>
<evidence type="ECO:0000313" key="5">
    <source>
        <dbReference type="Proteomes" id="UP000525078"/>
    </source>
</evidence>
<dbReference type="Proteomes" id="UP000525078">
    <property type="component" value="Unassembled WGS sequence"/>
</dbReference>
<proteinExistence type="predicted"/>
<dbReference type="EMBL" id="JAATIQ010000003">
    <property type="protein sequence ID" value="KAF4403673.1"/>
    <property type="molecule type" value="Genomic_DNA"/>
</dbReference>